<dbReference type="CDD" id="cd04486">
    <property type="entry name" value="YhcR_OBF_like"/>
    <property type="match status" value="1"/>
</dbReference>
<evidence type="ECO:0000313" key="3">
    <source>
        <dbReference type="EMBL" id="MBU2872807.1"/>
    </source>
</evidence>
<feature type="signal peptide" evidence="1">
    <location>
        <begin position="1"/>
        <end position="25"/>
    </location>
</feature>
<feature type="chain" id="PRO_5046660725" evidence="1">
    <location>
        <begin position="26"/>
        <end position="587"/>
    </location>
</feature>
<dbReference type="Proteomes" id="UP000753376">
    <property type="component" value="Unassembled WGS sequence"/>
</dbReference>
<dbReference type="Pfam" id="PF03372">
    <property type="entry name" value="Exo_endo_phos"/>
    <property type="match status" value="1"/>
</dbReference>
<reference evidence="3 4" key="1">
    <citation type="submission" date="2021-05" db="EMBL/GenBank/DDBJ databases">
        <title>Draft genomes of bacteria isolated from model marine particles.</title>
        <authorList>
            <person name="Datta M.S."/>
            <person name="Schwartzman J.A."/>
            <person name="Enke T.N."/>
            <person name="Saavedra J."/>
            <person name="Cermak N."/>
            <person name="Cordero O.X."/>
        </authorList>
    </citation>
    <scope>NUCLEOTIDE SEQUENCE [LARGE SCALE GENOMIC DNA]</scope>
    <source>
        <strain evidence="3 4">D2M19</strain>
    </source>
</reference>
<keyword evidence="3" id="KW-0255">Endonuclease</keyword>
<gene>
    <name evidence="3" type="ORF">KO508_02210</name>
</gene>
<accession>A0ABS6A4J7</accession>
<sequence>MTSSTDCIRALALSLLLLPTPLVLAASNCGDAATPISEIQGRGDTSPLVGHRVTVEGVLTFNARMEGGFDGFYLQQADGETDNNPETSEALFIYTRKKTGMPGERLRVTGTVKEFHNLTELVDIKTIKSCGPADLPKPQNLTLLWPNALESMENMRVRVTQPLTIIDSWNLARFGELTLAAGDQIMPTEYMEPGPQAAQIAGRNRQQRLLLDDGRGAREPDPIPWPPDGLTGKNTIRSGDRIHNISGILDYRFGAWRVQPERPPVFETVNARRPAPARPDTPHIRVMTMNLENYFNGDGRGMGFPTSRGASTALALGVQHRRLVEAMRRPDPDILAISELESDGYSETSAIAQLAEALGPEWAFVATPNADGRDQIRTGILYRHDRIVAEAQPERLKTGLFNTQGRPPLAQTFRPKGQRLAVRLAVPHLKSKSCKGATGRDQDRNDGQGCYAQRRVDATRALVEWLEQLPQVPDLAGTLITGDLNSYFREAPLQALQRAGFTSMVHHFHPCTAHECDHYTYRYKGEKGSLDYAFASSSLKPRVLSAQTWTINADEPPALGYRNNLSGTAVSPWRSSDHNPIITDIQL</sequence>
<evidence type="ECO:0000256" key="1">
    <source>
        <dbReference type="SAM" id="SignalP"/>
    </source>
</evidence>
<evidence type="ECO:0000313" key="4">
    <source>
        <dbReference type="Proteomes" id="UP000753376"/>
    </source>
</evidence>
<proteinExistence type="predicted"/>
<dbReference type="PANTHER" id="PTHR42834:SF1">
    <property type="entry name" value="ENDONUCLEASE_EXONUCLEASE_PHOSPHATASE FAMILY PROTEIN (AFU_ORTHOLOGUE AFUA_3G09210)"/>
    <property type="match status" value="1"/>
</dbReference>
<dbReference type="InterPro" id="IPR047971">
    <property type="entry name" value="ExeM-like"/>
</dbReference>
<dbReference type="PANTHER" id="PTHR42834">
    <property type="entry name" value="ENDONUCLEASE/EXONUCLEASE/PHOSPHATASE FAMILY PROTEIN (AFU_ORTHOLOGUE AFUA_3G09210)"/>
    <property type="match status" value="1"/>
</dbReference>
<dbReference type="NCBIfam" id="NF033681">
    <property type="entry name" value="ExeM_NucH_DNase"/>
    <property type="match status" value="1"/>
</dbReference>
<comment type="caution">
    <text evidence="3">The sequence shown here is derived from an EMBL/GenBank/DDBJ whole genome shotgun (WGS) entry which is preliminary data.</text>
</comment>
<feature type="domain" description="Endonuclease/exonuclease/phosphatase" evidence="2">
    <location>
        <begin position="310"/>
        <end position="578"/>
    </location>
</feature>
<keyword evidence="3" id="KW-0378">Hydrolase</keyword>
<keyword evidence="4" id="KW-1185">Reference proteome</keyword>
<organism evidence="3 4">
    <name type="scientific">Marinobacter salexigens</name>
    <dbReference type="NCBI Taxonomy" id="1925763"/>
    <lineage>
        <taxon>Bacteria</taxon>
        <taxon>Pseudomonadati</taxon>
        <taxon>Pseudomonadota</taxon>
        <taxon>Gammaproteobacteria</taxon>
        <taxon>Pseudomonadales</taxon>
        <taxon>Marinobacteraceae</taxon>
        <taxon>Marinobacter</taxon>
    </lineage>
</organism>
<dbReference type="InterPro" id="IPR005135">
    <property type="entry name" value="Endo/exonuclease/phosphatase"/>
</dbReference>
<name>A0ABS6A4J7_9GAMM</name>
<dbReference type="EMBL" id="JAHKPV010000001">
    <property type="protein sequence ID" value="MBU2872807.1"/>
    <property type="molecule type" value="Genomic_DNA"/>
</dbReference>
<evidence type="ECO:0000259" key="2">
    <source>
        <dbReference type="Pfam" id="PF03372"/>
    </source>
</evidence>
<keyword evidence="1" id="KW-0732">Signal</keyword>
<dbReference type="GO" id="GO:0004519">
    <property type="term" value="F:endonuclease activity"/>
    <property type="evidence" value="ECO:0007669"/>
    <property type="project" value="UniProtKB-KW"/>
</dbReference>
<keyword evidence="3" id="KW-0540">Nuclease</keyword>
<protein>
    <submittedName>
        <fullName evidence="3">ExeM/NucH family extracellular endonuclease</fullName>
    </submittedName>
</protein>
<dbReference type="RefSeq" id="WP_216006702.1">
    <property type="nucleotide sequence ID" value="NZ_JAHKPV010000001.1"/>
</dbReference>